<dbReference type="EMBL" id="DUZY01000006">
    <property type="protein sequence ID" value="DAD42900.1"/>
    <property type="molecule type" value="Genomic_DNA"/>
</dbReference>
<feature type="compositionally biased region" description="Polar residues" evidence="1">
    <location>
        <begin position="31"/>
        <end position="43"/>
    </location>
</feature>
<organism evidence="2 3">
    <name type="scientific">Nelumbo nucifera</name>
    <name type="common">Sacred lotus</name>
    <dbReference type="NCBI Taxonomy" id="4432"/>
    <lineage>
        <taxon>Eukaryota</taxon>
        <taxon>Viridiplantae</taxon>
        <taxon>Streptophyta</taxon>
        <taxon>Embryophyta</taxon>
        <taxon>Tracheophyta</taxon>
        <taxon>Spermatophyta</taxon>
        <taxon>Magnoliopsida</taxon>
        <taxon>Proteales</taxon>
        <taxon>Nelumbonaceae</taxon>
        <taxon>Nelumbo</taxon>
    </lineage>
</organism>
<keyword evidence="3" id="KW-1185">Reference proteome</keyword>
<comment type="caution">
    <text evidence="2">The sequence shown here is derived from an EMBL/GenBank/DDBJ whole genome shotgun (WGS) entry which is preliminary data.</text>
</comment>
<evidence type="ECO:0000313" key="3">
    <source>
        <dbReference type="Proteomes" id="UP000607653"/>
    </source>
</evidence>
<feature type="region of interest" description="Disordered" evidence="1">
    <location>
        <begin position="31"/>
        <end position="50"/>
    </location>
</feature>
<evidence type="ECO:0000256" key="1">
    <source>
        <dbReference type="SAM" id="MobiDB-lite"/>
    </source>
</evidence>
<dbReference type="AlphaFoldDB" id="A0A822ZEG5"/>
<dbReference type="Proteomes" id="UP000607653">
    <property type="component" value="Unassembled WGS sequence"/>
</dbReference>
<reference evidence="2 3" key="1">
    <citation type="journal article" date="2020" name="Mol. Biol. Evol.">
        <title>Distinct Expression and Methylation Patterns for Genes with Different Fates following a Single Whole-Genome Duplication in Flowering Plants.</title>
        <authorList>
            <person name="Shi T."/>
            <person name="Rahmani R.S."/>
            <person name="Gugger P.F."/>
            <person name="Wang M."/>
            <person name="Li H."/>
            <person name="Zhang Y."/>
            <person name="Li Z."/>
            <person name="Wang Q."/>
            <person name="Van de Peer Y."/>
            <person name="Marchal K."/>
            <person name="Chen J."/>
        </authorList>
    </citation>
    <scope>NUCLEOTIDE SEQUENCE [LARGE SCALE GENOMIC DNA]</scope>
    <source>
        <tissue evidence="2">Leaf</tissue>
    </source>
</reference>
<accession>A0A822ZEG5</accession>
<gene>
    <name evidence="2" type="ORF">HUJ06_001130</name>
</gene>
<protein>
    <submittedName>
        <fullName evidence="2">Uncharacterized protein</fullName>
    </submittedName>
</protein>
<proteinExistence type="predicted"/>
<evidence type="ECO:0000313" key="2">
    <source>
        <dbReference type="EMBL" id="DAD42900.1"/>
    </source>
</evidence>
<sequence length="50" mass="5599">MTLRRWSHQCKSRSHSETKAVEALCAVVDGSSISDPSENQPMEMSTLYDV</sequence>
<name>A0A822ZEG5_NELNU</name>